<dbReference type="PANTHER" id="PTHR43024:SF1">
    <property type="entry name" value="UDP-N-ACETYLMURAMOYL-TRIPEPTIDE--D-ALANYL-D-ALANINE LIGASE"/>
    <property type="match status" value="1"/>
</dbReference>
<dbReference type="OrthoDB" id="9801978at2"/>
<feature type="domain" description="Mur ligase central" evidence="7">
    <location>
        <begin position="891"/>
        <end position="1074"/>
    </location>
</feature>
<dbReference type="GO" id="GO:0006508">
    <property type="term" value="P:proteolysis"/>
    <property type="evidence" value="ECO:0007669"/>
    <property type="project" value="InterPro"/>
</dbReference>
<dbReference type="Proteomes" id="UP000318212">
    <property type="component" value="Unassembled WGS sequence"/>
</dbReference>
<dbReference type="SUPFAM" id="SSF55166">
    <property type="entry name" value="Hedgehog/DD-peptidase"/>
    <property type="match status" value="1"/>
</dbReference>
<dbReference type="InterPro" id="IPR009045">
    <property type="entry name" value="Zn_M74/Hedgehog-like"/>
</dbReference>
<feature type="domain" description="Mur ligase C-terminal" evidence="6">
    <location>
        <begin position="1109"/>
        <end position="1225"/>
    </location>
</feature>
<feature type="domain" description="D-alanyl-D-alanine carboxypeptidase-like core" evidence="5">
    <location>
        <begin position="625"/>
        <end position="753"/>
    </location>
</feature>
<comment type="caution">
    <text evidence="8">The sequence shown here is derived from an EMBL/GenBank/DDBJ whole genome shotgun (WGS) entry which is preliminary data.</text>
</comment>
<dbReference type="GO" id="GO:0005975">
    <property type="term" value="P:carbohydrate metabolic process"/>
    <property type="evidence" value="ECO:0007669"/>
    <property type="project" value="InterPro"/>
</dbReference>
<evidence type="ECO:0008006" key="10">
    <source>
        <dbReference type="Google" id="ProtNLM"/>
    </source>
</evidence>
<dbReference type="InterPro" id="IPR036565">
    <property type="entry name" value="Mur-like_cat_sf"/>
</dbReference>
<dbReference type="CDD" id="cd14814">
    <property type="entry name" value="Peptidase_M15"/>
    <property type="match status" value="1"/>
</dbReference>
<gene>
    <name evidence="8" type="ORF">FKV25_06380</name>
</gene>
<dbReference type="SUPFAM" id="SSF53623">
    <property type="entry name" value="MurD-like peptide ligases, catalytic domain"/>
    <property type="match status" value="1"/>
</dbReference>
<dbReference type="SUPFAM" id="SSF48208">
    <property type="entry name" value="Six-hairpin glycosidases"/>
    <property type="match status" value="1"/>
</dbReference>
<evidence type="ECO:0000259" key="5">
    <source>
        <dbReference type="Pfam" id="PF02557"/>
    </source>
</evidence>
<reference evidence="8 9" key="1">
    <citation type="submission" date="2019-06" db="EMBL/GenBank/DDBJ databases">
        <title>Lysobacter alkalisoli sp. nov. isolated from saline soil.</title>
        <authorList>
            <person name="Sun J.-Q."/>
            <person name="Xu L."/>
        </authorList>
    </citation>
    <scope>NUCLEOTIDE SEQUENCE [LARGE SCALE GENOMIC DNA]</scope>
    <source>
        <strain evidence="8 9">JCM 31130</strain>
    </source>
</reference>
<dbReference type="PANTHER" id="PTHR43024">
    <property type="entry name" value="UDP-N-ACETYLMURAMOYL-TRIPEPTIDE--D-ALANYL-D-ALANINE LIGASE"/>
    <property type="match status" value="1"/>
</dbReference>
<evidence type="ECO:0000256" key="2">
    <source>
        <dbReference type="ARBA" id="ARBA00022741"/>
    </source>
</evidence>
<evidence type="ECO:0000259" key="6">
    <source>
        <dbReference type="Pfam" id="PF02875"/>
    </source>
</evidence>
<dbReference type="GO" id="GO:0008233">
    <property type="term" value="F:peptidase activity"/>
    <property type="evidence" value="ECO:0007669"/>
    <property type="project" value="InterPro"/>
</dbReference>
<evidence type="ECO:0000256" key="1">
    <source>
        <dbReference type="ARBA" id="ARBA00022598"/>
    </source>
</evidence>
<evidence type="ECO:0000256" key="4">
    <source>
        <dbReference type="SAM" id="MobiDB-lite"/>
    </source>
</evidence>
<evidence type="ECO:0000259" key="7">
    <source>
        <dbReference type="Pfam" id="PF08245"/>
    </source>
</evidence>
<keyword evidence="9" id="KW-1185">Reference proteome</keyword>
<protein>
    <recommendedName>
        <fullName evidence="10">UDP-N-acetylmuramoyl-tripeptide--D-alanyl-D-alanine ligase</fullName>
    </recommendedName>
</protein>
<dbReference type="Gene3D" id="3.30.1380.10">
    <property type="match status" value="1"/>
</dbReference>
<dbReference type="Pfam" id="PF08245">
    <property type="entry name" value="Mur_ligase_M"/>
    <property type="match status" value="1"/>
</dbReference>
<dbReference type="Gene3D" id="3.40.1190.10">
    <property type="entry name" value="Mur-like, catalytic domain"/>
    <property type="match status" value="1"/>
</dbReference>
<dbReference type="InterPro" id="IPR036615">
    <property type="entry name" value="Mur_ligase_C_dom_sf"/>
</dbReference>
<proteinExistence type="predicted"/>
<dbReference type="InterPro" id="IPR013221">
    <property type="entry name" value="Mur_ligase_cen"/>
</dbReference>
<evidence type="ECO:0000313" key="9">
    <source>
        <dbReference type="Proteomes" id="UP000318212"/>
    </source>
</evidence>
<dbReference type="GO" id="GO:0016881">
    <property type="term" value="F:acid-amino acid ligase activity"/>
    <property type="evidence" value="ECO:0007669"/>
    <property type="project" value="InterPro"/>
</dbReference>
<evidence type="ECO:0000313" key="8">
    <source>
        <dbReference type="EMBL" id="TQD46666.1"/>
    </source>
</evidence>
<dbReference type="Gene3D" id="3.90.190.20">
    <property type="entry name" value="Mur ligase, C-terminal domain"/>
    <property type="match status" value="1"/>
</dbReference>
<name>A0A508A9X7_9GAMM</name>
<dbReference type="Pfam" id="PF02875">
    <property type="entry name" value="Mur_ligase_C"/>
    <property type="match status" value="1"/>
</dbReference>
<sequence>MSASSAGEARRALAPAADATRPPSPGLAFLLDRARGMLEQQWRECTASGLADPANCMLFFATCNGDERAHVIDVRASDFEGAWALGAARLEHDRAARGDAPCWLRVEFACAVQATTWARVHKQMAATKRNYWRRGIAFDARLERAFLPLEIAGNALLYDNRSAVATPNPVNLRAYARRRFGAGMAWPEDPERPVWLFDTRAVFADADGVHAIEHAGRNRGYRTVPDWGAARVMEVIRKSTGYLARQVRADGRYAYGCFPCFDREIPHYNTLRHASSTYALLEGWELTRDGAHKAAIDRALDCLRRDLVRDARLPGGARAAFLVDVGDEIKLGGNAVALLALAKHAELTGERGDLPLMERLATGIVHMQDASSGEFVHVLAFPSLALKARKRIVYYDGEAAFGLMRLYALDRNARWLEAVEKAFGHFIAVEHWRAHDHWLGYCVNELTMHRPLSRYYRFGLDNVQGHLDFVRDRITTFPTLLELMMAARNMIDRLAADQDHARLLDGFDLGKFDEALEARARYLLSGFFWPELAMFFRNPRRVLDGFFIRHHGFRVRIDDVEHYLSGYVAYWKHLVLSGRAVREPTTPPPTKSPEMAPPLALPADLEGQANGRLDEGLLRPIHGGRLHWRAAMAWDAMRLAAQADGVLIEPTHVLDTYRNLGLQMRLFEKRYTTQPPARGNGGACVQWRGSPWWLRPGLAPAALPGSSMHGWGLAVDVDRVRQEARWRWLREHASAFGWCWPVEGEPWHLCYVAGDHWPAPVVAHARRARASPPDATCGWTASAVEEATGGTWLRPPREPSWRATGLCYWSPSMLPGHMVVARFDDQPLGLAPTTLARLHDRPAAVIVDVDLEDVRSIETGVPVLGVDDRKHAVLAMGEYARSRMAGQVLGVTGSSGKTTTVAMLADVLACYGPTNRTRHNANLPPGIAWNLASMAWDARFTVLEMAVGRMGQGARLARPDVAVVTNVTAAHLRYHGSVDEVARRKSRIFSGMRPGGLAVLNADLPQCSIFASQAARYGLRILRYGRAAGADVRLLDYDAATGRVRARVTGREFAYRLGAPGGHMAMNSLACLAALSGMGLELDAALPALAAFRPLPGRGEVSDLEVDGKRLRLIDDAYNANPASMTAALALVRDSTTPLPGGRRVLVLGDMRELEPEAEALHASLADAVRGVGSERVLLCGPYMATLQEALGDACNLDWFADVESLGEVLPDLLRDGDLVLVKSSAGTRLSELVGLLRANAAQTDRGSAGQA</sequence>
<dbReference type="InterPro" id="IPR008928">
    <property type="entry name" value="6-hairpin_glycosidase_sf"/>
</dbReference>
<dbReference type="AlphaFoldDB" id="A0A508A9X7"/>
<organism evidence="8 9">
    <name type="scientific">Marilutibacter aestuarii</name>
    <dbReference type="NCBI Taxonomy" id="1706195"/>
    <lineage>
        <taxon>Bacteria</taxon>
        <taxon>Pseudomonadati</taxon>
        <taxon>Pseudomonadota</taxon>
        <taxon>Gammaproteobacteria</taxon>
        <taxon>Lysobacterales</taxon>
        <taxon>Lysobacteraceae</taxon>
        <taxon>Marilutibacter</taxon>
    </lineage>
</organism>
<accession>A0A508A9X7</accession>
<dbReference type="InterPro" id="IPR003709">
    <property type="entry name" value="VanY-like_core_dom"/>
</dbReference>
<dbReference type="InterPro" id="IPR051046">
    <property type="entry name" value="MurCDEF_CellWall_CoF430Synth"/>
</dbReference>
<feature type="compositionally biased region" description="Pro residues" evidence="4">
    <location>
        <begin position="585"/>
        <end position="600"/>
    </location>
</feature>
<feature type="region of interest" description="Disordered" evidence="4">
    <location>
        <begin position="582"/>
        <end position="601"/>
    </location>
</feature>
<keyword evidence="3" id="KW-0067">ATP-binding</keyword>
<dbReference type="GO" id="GO:0005524">
    <property type="term" value="F:ATP binding"/>
    <property type="evidence" value="ECO:0007669"/>
    <property type="project" value="UniProtKB-KW"/>
</dbReference>
<dbReference type="EMBL" id="VICE01000060">
    <property type="protein sequence ID" value="TQD46666.1"/>
    <property type="molecule type" value="Genomic_DNA"/>
</dbReference>
<dbReference type="Pfam" id="PF02557">
    <property type="entry name" value="VanY"/>
    <property type="match status" value="1"/>
</dbReference>
<dbReference type="InterPro" id="IPR004101">
    <property type="entry name" value="Mur_ligase_C"/>
</dbReference>
<keyword evidence="1" id="KW-0436">Ligase</keyword>
<dbReference type="RefSeq" id="WP_141517956.1">
    <property type="nucleotide sequence ID" value="NZ_VICE01000060.1"/>
</dbReference>
<evidence type="ECO:0000256" key="3">
    <source>
        <dbReference type="ARBA" id="ARBA00022840"/>
    </source>
</evidence>
<keyword evidence="2" id="KW-0547">Nucleotide-binding</keyword>
<dbReference type="SUPFAM" id="SSF53244">
    <property type="entry name" value="MurD-like peptide ligases, peptide-binding domain"/>
    <property type="match status" value="1"/>
</dbReference>